<name>A0A834LCN5_RHOSS</name>
<evidence type="ECO:0000313" key="1">
    <source>
        <dbReference type="EMBL" id="KAF7133318.1"/>
    </source>
</evidence>
<dbReference type="OrthoDB" id="1650764at2759"/>
<accession>A0A834LCN5</accession>
<dbReference type="EMBL" id="WJXA01000009">
    <property type="protein sequence ID" value="KAF7133318.1"/>
    <property type="molecule type" value="Genomic_DNA"/>
</dbReference>
<sequence>MHSWLFEEKSLEVEAKVHDGDAKLAEVSRKSSELEGKSHTPARAFYEPVMVSKFVEGNCNIRDLRRPLSDQDRIRVKESSGK</sequence>
<comment type="caution">
    <text evidence="1">The sequence shown here is derived from an EMBL/GenBank/DDBJ whole genome shotgun (WGS) entry which is preliminary data.</text>
</comment>
<keyword evidence="2" id="KW-1185">Reference proteome</keyword>
<gene>
    <name evidence="1" type="ORF">RHSIM_Rhsim09G0080600</name>
</gene>
<proteinExistence type="predicted"/>
<reference evidence="1" key="1">
    <citation type="submission" date="2019-11" db="EMBL/GenBank/DDBJ databases">
        <authorList>
            <person name="Liu Y."/>
            <person name="Hou J."/>
            <person name="Li T.-Q."/>
            <person name="Guan C.-H."/>
            <person name="Wu X."/>
            <person name="Wu H.-Z."/>
            <person name="Ling F."/>
            <person name="Zhang R."/>
            <person name="Shi X.-G."/>
            <person name="Ren J.-P."/>
            <person name="Chen E.-F."/>
            <person name="Sun J.-M."/>
        </authorList>
    </citation>
    <scope>NUCLEOTIDE SEQUENCE</scope>
    <source>
        <strain evidence="1">Adult_tree_wgs_1</strain>
        <tissue evidence="1">Leaves</tissue>
    </source>
</reference>
<dbReference type="AlphaFoldDB" id="A0A834LCN5"/>
<dbReference type="Proteomes" id="UP000626092">
    <property type="component" value="Unassembled WGS sequence"/>
</dbReference>
<organism evidence="1 2">
    <name type="scientific">Rhododendron simsii</name>
    <name type="common">Sims's rhododendron</name>
    <dbReference type="NCBI Taxonomy" id="118357"/>
    <lineage>
        <taxon>Eukaryota</taxon>
        <taxon>Viridiplantae</taxon>
        <taxon>Streptophyta</taxon>
        <taxon>Embryophyta</taxon>
        <taxon>Tracheophyta</taxon>
        <taxon>Spermatophyta</taxon>
        <taxon>Magnoliopsida</taxon>
        <taxon>eudicotyledons</taxon>
        <taxon>Gunneridae</taxon>
        <taxon>Pentapetalae</taxon>
        <taxon>asterids</taxon>
        <taxon>Ericales</taxon>
        <taxon>Ericaceae</taxon>
        <taxon>Ericoideae</taxon>
        <taxon>Rhodoreae</taxon>
        <taxon>Rhododendron</taxon>
    </lineage>
</organism>
<protein>
    <submittedName>
        <fullName evidence="1">Uncharacterized protein</fullName>
    </submittedName>
</protein>
<evidence type="ECO:0000313" key="2">
    <source>
        <dbReference type="Proteomes" id="UP000626092"/>
    </source>
</evidence>